<name>A0A1X4NPX9_9RHOB</name>
<dbReference type="SUPFAM" id="SSF53335">
    <property type="entry name" value="S-adenosyl-L-methionine-dependent methyltransferases"/>
    <property type="match status" value="1"/>
</dbReference>
<protein>
    <recommendedName>
        <fullName evidence="1">Methyltransferase domain-containing protein</fullName>
    </recommendedName>
</protein>
<evidence type="ECO:0000259" key="1">
    <source>
        <dbReference type="Pfam" id="PF13847"/>
    </source>
</evidence>
<organism evidence="2 3">
    <name type="scientific">Marivita geojedonensis</name>
    <dbReference type="NCBI Taxonomy" id="1123756"/>
    <lineage>
        <taxon>Bacteria</taxon>
        <taxon>Pseudomonadati</taxon>
        <taxon>Pseudomonadota</taxon>
        <taxon>Alphaproteobacteria</taxon>
        <taxon>Rhodobacterales</taxon>
        <taxon>Roseobacteraceae</taxon>
        <taxon>Marivita</taxon>
    </lineage>
</organism>
<dbReference type="InterPro" id="IPR029063">
    <property type="entry name" value="SAM-dependent_MTases_sf"/>
</dbReference>
<dbReference type="Proteomes" id="UP000193926">
    <property type="component" value="Unassembled WGS sequence"/>
</dbReference>
<dbReference type="EMBL" id="JFKC01000002">
    <property type="protein sequence ID" value="OSQ52719.1"/>
    <property type="molecule type" value="Genomic_DNA"/>
</dbReference>
<dbReference type="Pfam" id="PF13847">
    <property type="entry name" value="Methyltransf_31"/>
    <property type="match status" value="1"/>
</dbReference>
<comment type="caution">
    <text evidence="2">The sequence shown here is derived from an EMBL/GenBank/DDBJ whole genome shotgun (WGS) entry which is preliminary data.</text>
</comment>
<keyword evidence="3" id="KW-1185">Reference proteome</keyword>
<dbReference type="CDD" id="cd02440">
    <property type="entry name" value="AdoMet_MTases"/>
    <property type="match status" value="1"/>
</dbReference>
<reference evidence="2 3" key="1">
    <citation type="submission" date="2014-03" db="EMBL/GenBank/DDBJ databases">
        <title>The draft genome sequence of Marivita geojedonensis KCTC 23882.</title>
        <authorList>
            <person name="Lai Q."/>
            <person name="Shao Z."/>
        </authorList>
    </citation>
    <scope>NUCLEOTIDE SEQUENCE [LARGE SCALE GENOMIC DNA]</scope>
    <source>
        <strain evidence="2 3">DPG-138</strain>
    </source>
</reference>
<proteinExistence type="predicted"/>
<dbReference type="AlphaFoldDB" id="A0A1X4NPX9"/>
<dbReference type="Gene3D" id="3.40.50.150">
    <property type="entry name" value="Vaccinia Virus protein VP39"/>
    <property type="match status" value="1"/>
</dbReference>
<sequence length="259" mass="28601">MLEFNAEITRILNNAYQGADLTRRRQASFDALNPSPGDTIIDIGCGNGLLTAELARAVGPTGKIIGVDPSEAMLKAGIDRCSDYENVAFSKGFANSLPIADGTAEKAISVQVFEYIEDVGGAIDEALRCLRPGGRMVISDLHFGSLIWYSDRPERMSKMVSSWDQHFVSGTLPERLPGILKAKGQHVEVLLHVTLSDHELRPDGIAIMMMHLMRQYAIANQHVEEQEAQSWFAEQQTLSDEGRFFFSITQFIVVARKSA</sequence>
<dbReference type="InterPro" id="IPR025714">
    <property type="entry name" value="Methyltranfer_dom"/>
</dbReference>
<dbReference type="STRING" id="1123756.MGEO_03330"/>
<accession>A0A1X4NPX9</accession>
<dbReference type="PANTHER" id="PTHR43861">
    <property type="entry name" value="TRANS-ACONITATE 2-METHYLTRANSFERASE-RELATED"/>
    <property type="match status" value="1"/>
</dbReference>
<gene>
    <name evidence="2" type="ORF">MGEO_03330</name>
</gene>
<feature type="domain" description="Methyltransferase" evidence="1">
    <location>
        <begin position="36"/>
        <end position="148"/>
    </location>
</feature>
<evidence type="ECO:0000313" key="2">
    <source>
        <dbReference type="EMBL" id="OSQ52719.1"/>
    </source>
</evidence>
<evidence type="ECO:0000313" key="3">
    <source>
        <dbReference type="Proteomes" id="UP000193926"/>
    </source>
</evidence>